<dbReference type="SMART" id="SM00082">
    <property type="entry name" value="LRRCT"/>
    <property type="match status" value="1"/>
</dbReference>
<feature type="compositionally biased region" description="Basic residues" evidence="7">
    <location>
        <begin position="1722"/>
        <end position="1733"/>
    </location>
</feature>
<feature type="region of interest" description="Disordered" evidence="7">
    <location>
        <begin position="588"/>
        <end position="623"/>
    </location>
</feature>
<keyword evidence="6" id="KW-0539">Nucleus</keyword>
<name>A0A9Q1BF86_HOLLE</name>
<feature type="compositionally biased region" description="Basic residues" evidence="7">
    <location>
        <begin position="1922"/>
        <end position="1952"/>
    </location>
</feature>
<keyword evidence="8" id="KW-0472">Membrane</keyword>
<feature type="compositionally biased region" description="Basic residues" evidence="7">
    <location>
        <begin position="1661"/>
        <end position="1672"/>
    </location>
</feature>
<dbReference type="InterPro" id="IPR003591">
    <property type="entry name" value="Leu-rich_rpt_typical-subtyp"/>
</dbReference>
<dbReference type="PANTHER" id="PTHR48287">
    <property type="entry name" value="ARM REPEAT SUPERFAMILY PROTEIN"/>
    <property type="match status" value="1"/>
</dbReference>
<evidence type="ECO:0000256" key="8">
    <source>
        <dbReference type="SAM" id="Phobius"/>
    </source>
</evidence>
<dbReference type="InterPro" id="IPR012978">
    <property type="entry name" value="HEAT_RRP12"/>
</dbReference>
<dbReference type="InterPro" id="IPR052087">
    <property type="entry name" value="RRP12"/>
</dbReference>
<dbReference type="InterPro" id="IPR000483">
    <property type="entry name" value="Cys-rich_flank_reg_C"/>
</dbReference>
<evidence type="ECO:0000256" key="7">
    <source>
        <dbReference type="SAM" id="MobiDB-lite"/>
    </source>
</evidence>
<dbReference type="GO" id="GO:0005634">
    <property type="term" value="C:nucleus"/>
    <property type="evidence" value="ECO:0007669"/>
    <property type="project" value="UniProtKB-SubCell"/>
</dbReference>
<dbReference type="Gene3D" id="1.25.10.10">
    <property type="entry name" value="Leucine-rich Repeat Variant"/>
    <property type="match status" value="2"/>
</dbReference>
<keyword evidence="8" id="KW-0812">Transmembrane</keyword>
<evidence type="ECO:0000313" key="10">
    <source>
        <dbReference type="EMBL" id="KAJ8025581.1"/>
    </source>
</evidence>
<organism evidence="10 11">
    <name type="scientific">Holothuria leucospilota</name>
    <name type="common">Black long sea cucumber</name>
    <name type="synonym">Mertensiothuria leucospilota</name>
    <dbReference type="NCBI Taxonomy" id="206669"/>
    <lineage>
        <taxon>Eukaryota</taxon>
        <taxon>Metazoa</taxon>
        <taxon>Echinodermata</taxon>
        <taxon>Eleutherozoa</taxon>
        <taxon>Echinozoa</taxon>
        <taxon>Holothuroidea</taxon>
        <taxon>Aspidochirotacea</taxon>
        <taxon>Aspidochirotida</taxon>
        <taxon>Holothuriidae</taxon>
        <taxon>Holothuria</taxon>
    </lineage>
</organism>
<dbReference type="Pfam" id="PF13855">
    <property type="entry name" value="LRR_8"/>
    <property type="match status" value="3"/>
</dbReference>
<evidence type="ECO:0000256" key="2">
    <source>
        <dbReference type="ARBA" id="ARBA00007690"/>
    </source>
</evidence>
<dbReference type="Pfam" id="PF25772">
    <property type="entry name" value="HEAT_RRP12_N"/>
    <property type="match status" value="1"/>
</dbReference>
<dbReference type="Pfam" id="PF08161">
    <property type="entry name" value="RRP12_HEAT"/>
    <property type="match status" value="1"/>
</dbReference>
<dbReference type="EMBL" id="JAIZAY010000017">
    <property type="protein sequence ID" value="KAJ8025581.1"/>
    <property type="molecule type" value="Genomic_DNA"/>
</dbReference>
<keyword evidence="4" id="KW-0732">Signal</keyword>
<dbReference type="InterPro" id="IPR001611">
    <property type="entry name" value="Leu-rich_rpt"/>
</dbReference>
<evidence type="ECO:0000256" key="3">
    <source>
        <dbReference type="ARBA" id="ARBA00022614"/>
    </source>
</evidence>
<evidence type="ECO:0000256" key="6">
    <source>
        <dbReference type="ARBA" id="ARBA00023242"/>
    </source>
</evidence>
<feature type="compositionally biased region" description="Basic and acidic residues" evidence="7">
    <location>
        <begin position="1696"/>
        <end position="1708"/>
    </location>
</feature>
<keyword evidence="3" id="KW-0433">Leucine-rich repeat</keyword>
<reference evidence="10" key="1">
    <citation type="submission" date="2021-10" db="EMBL/GenBank/DDBJ databases">
        <title>Tropical sea cucumber genome reveals ecological adaptation and Cuvierian tubules defense mechanism.</title>
        <authorList>
            <person name="Chen T."/>
        </authorList>
    </citation>
    <scope>NUCLEOTIDE SEQUENCE</scope>
    <source>
        <strain evidence="10">Nanhai2018</strain>
        <tissue evidence="10">Muscle</tissue>
    </source>
</reference>
<evidence type="ECO:0000259" key="9">
    <source>
        <dbReference type="SMART" id="SM00082"/>
    </source>
</evidence>
<comment type="subcellular location">
    <subcellularLocation>
        <location evidence="1">Nucleus</location>
    </subcellularLocation>
</comment>
<evidence type="ECO:0000313" key="11">
    <source>
        <dbReference type="Proteomes" id="UP001152320"/>
    </source>
</evidence>
<dbReference type="SUPFAM" id="SSF48371">
    <property type="entry name" value="ARM repeat"/>
    <property type="match status" value="1"/>
</dbReference>
<dbReference type="SUPFAM" id="SSF52058">
    <property type="entry name" value="L domain-like"/>
    <property type="match status" value="2"/>
</dbReference>
<feature type="compositionally biased region" description="Basic and acidic residues" evidence="7">
    <location>
        <begin position="1871"/>
        <end position="1886"/>
    </location>
</feature>
<feature type="compositionally biased region" description="Acidic residues" evidence="7">
    <location>
        <begin position="1838"/>
        <end position="1847"/>
    </location>
</feature>
<dbReference type="InterPro" id="IPR032675">
    <property type="entry name" value="LRR_dom_sf"/>
</dbReference>
<keyword evidence="5" id="KW-0677">Repeat</keyword>
<keyword evidence="11" id="KW-1185">Reference proteome</keyword>
<comment type="caution">
    <text evidence="10">The sequence shown here is derived from an EMBL/GenBank/DDBJ whole genome shotgun (WGS) entry which is preliminary data.</text>
</comment>
<dbReference type="OrthoDB" id="2192888at2759"/>
<dbReference type="Gene3D" id="3.80.10.10">
    <property type="entry name" value="Ribonuclease Inhibitor"/>
    <property type="match status" value="3"/>
</dbReference>
<keyword evidence="8" id="KW-1133">Transmembrane helix</keyword>
<accession>A0A9Q1BF86</accession>
<dbReference type="InterPro" id="IPR016024">
    <property type="entry name" value="ARM-type_fold"/>
</dbReference>
<feature type="compositionally biased region" description="Low complexity" evidence="7">
    <location>
        <begin position="588"/>
        <end position="606"/>
    </location>
</feature>
<feature type="domain" description="LRRCT" evidence="9">
    <location>
        <begin position="471"/>
        <end position="517"/>
    </location>
</feature>
<evidence type="ECO:0000256" key="5">
    <source>
        <dbReference type="ARBA" id="ARBA00022737"/>
    </source>
</evidence>
<evidence type="ECO:0000256" key="4">
    <source>
        <dbReference type="ARBA" id="ARBA00022729"/>
    </source>
</evidence>
<feature type="region of interest" description="Disordered" evidence="7">
    <location>
        <begin position="1659"/>
        <end position="1754"/>
    </location>
</feature>
<sequence length="1952" mass="215200">MHATIDLIHCSYSCQITFILHDLTSVTPDDRLPMFGTYLLLGERRLMVTLVLTTSIMENFLKIIFLLTTALPVVISCPGRCTCLPAPGGGTEAICVSAGLTSIPEDFWSFTTHLYLSSNMISVINASDFLNLRQLVTLDLSSNVIELIDKTAFHPLTKLTYLNLESNKIHSLEAAYFQTLVNLETLNIGNNSDLVLHGPCTLSNLMNLKKLSLKHSPITFGLYPFGNTTSCSEYNCNTLTGSSMCHLPVLDELDISYTATEKVPVELFGLTPSLRILSLAGNKIREIPDGSFFNLVGLEELTLNYNNITYVHRRTFNGTTSLVKLELGNEYLVVDPDSFDDMPNLSELSLTLLGQSVIDSLAPVLGNIGISKLNLHHNFLTSVPASMSHISTLISLDLSQNLIAYLPGREFSTELTELDLSSNVLANLDEEAFWGLTRIETLSLSDNRLQTVPSFVFASLPSAAKIFMGNNPWICDCEMKDVIADVRHENFPYPICSSPLDLQGRPFSSLSDTDICPVTTVTHANPTTKQTTKPTTTKVIPNPTAAPILTNRLSTTIAGSPTNRKPSTRVTTVLKTYTSTLSNTIETSTPSITISTTDPTSSRPPSGATIRTEPKRSTVRTVPHKTDFSTTTIVGVGSSSSSAVSTITLIIVLILIPTVIALSILVICLYIKPHKKTNPRVGSPLAATNTQFQADGPEQTGHLPYPPVLTEPQPEYEEIPDDIEMNDHIHYANQPNSYLVPDVIPVAISELQQNPSVCAVLAAVTEVIREQGGKETETEYFGALMTAMETMDSEESITAVLFLLSLIIKRVPAPILKLKFPEVSKVLMGILATHASCSNSALVKSTLSCLSNLLRVQDAGAWSNASTLNCYQGILSFTINSKPKVRKAAQNAVCAILKGSPFMQTPHAPSCHPAAQATSKFCIQQIEQHGGSGEAPATCHSLTLLEQVIVTFPKSCLKESCETILKVMTLSNVIVSAVAMKALHSLFIRGTKAEEFPPDLNAKLINALYDFQPAVNDSQPAQAWLAVMQAAHINLFRNDENLCLNHLHRLFQVSMSFLLSEKGEVAVASANVMKTLLQECVASTSSELSSLPKSQNQIVKIFQYVESGMSYRYHSSWGLVLQILGVFFEVWGKMGHQYMRKCLQTICDLRSTHHFAFISEVDECVGKAIKVMGPRVVLEAVPLEITGEEDNYDFPRSWLVPVTRDNVCNTELQFFTKYFLPLAANLKIKSLELKQNGREVEAKTYDVLQAQLWSLLPGFCKSPVDVVPAFKGIAKILGSALSDRPDVRPDVCAGLRNIIRSNLEDETNKTEIARFAKNFLPILFNIFTTESPEDRSILTILETIKVYLQIADMKLVDDLAFRVCGKFGSAEANQSPPLMDLMIALVPYASLEKLKQIFETVTPHFESKNHTLQKKAYRTLEEICAGQSDACSKFIAGHMKELEKKLVDSMSSSSSPSKAPRLRCLLHIVKNLPPGKEEFLESVLPEVVMCTKEVNSKTRGTAFLLLSEIGRCFLRSEEGSKEENLSKYLSMLAAGLAGSQQMISASILAMTTVVFEFKDVLEGALLEQLISSLHILMESKSREIVRSCLGLVKVICSVIEDVSLAQFVKPLLDDIGNLSDANSRALRVTIKSIFKQLVKKFGFEMVSKMVAPKQMKMLQNVKKRQDRNKRLRAAKEALADDEDEDETMAALVPSKAKPESMEEILRETDSEDEEDGDEEKKQKVKGKRSKKATGRGSTWLKEDDKDEPIDFLDPSVSKRVLATKPTKEACPYTGIKHDFKKLPDGRLVITEPNEEEGEGKATSGGKKRKLEPDDDLEAMMDQELSSRKKMKKKWDNIDSSDDEGDDEVSSRYQAGGGGIHRNVAAPKKPKALGEEYKAKKAGGDMKKKGKPDPYAYLPLSRQQLNRRKKKQTSGVWKGVAKTGHRKGLHGGQTGKKKGHSINRGQKNKKHKH</sequence>
<feature type="transmembrane region" description="Helical" evidence="8">
    <location>
        <begin position="1117"/>
        <end position="1134"/>
    </location>
</feature>
<feature type="region of interest" description="Disordered" evidence="7">
    <location>
        <begin position="1783"/>
        <end position="1952"/>
    </location>
</feature>
<dbReference type="SMART" id="SM00369">
    <property type="entry name" value="LRR_TYP"/>
    <property type="match status" value="8"/>
</dbReference>
<proteinExistence type="inferred from homology"/>
<dbReference type="PROSITE" id="PS51450">
    <property type="entry name" value="LRR"/>
    <property type="match status" value="3"/>
</dbReference>
<dbReference type="InterPro" id="IPR011989">
    <property type="entry name" value="ARM-like"/>
</dbReference>
<dbReference type="Proteomes" id="UP001152320">
    <property type="component" value="Chromosome 17"/>
</dbReference>
<dbReference type="InterPro" id="IPR057860">
    <property type="entry name" value="HEAT_RRP12_N"/>
</dbReference>
<gene>
    <name evidence="10" type="ORF">HOLleu_33175</name>
</gene>
<dbReference type="PANTHER" id="PTHR48287:SF1">
    <property type="entry name" value="ARM REPEAT SUPERFAMILY PROTEIN"/>
    <property type="match status" value="1"/>
</dbReference>
<protein>
    <submittedName>
        <fullName evidence="10">RRP12-like protein</fullName>
    </submittedName>
</protein>
<comment type="similarity">
    <text evidence="2">Belongs to the RRP12 family.</text>
</comment>
<evidence type="ECO:0000256" key="1">
    <source>
        <dbReference type="ARBA" id="ARBA00004123"/>
    </source>
</evidence>
<feature type="transmembrane region" description="Helical" evidence="8">
    <location>
        <begin position="647"/>
        <end position="671"/>
    </location>
</feature>